<dbReference type="PANTHER" id="PTHR42953:SF3">
    <property type="entry name" value="HIGH-AFFINITY ZINC UPTAKE SYSTEM PROTEIN ZNUA"/>
    <property type="match status" value="1"/>
</dbReference>
<feature type="transmembrane region" description="Helical" evidence="4">
    <location>
        <begin position="6"/>
        <end position="26"/>
    </location>
</feature>
<dbReference type="GO" id="GO:0030001">
    <property type="term" value="P:metal ion transport"/>
    <property type="evidence" value="ECO:0007669"/>
    <property type="project" value="InterPro"/>
</dbReference>
<dbReference type="Gene3D" id="3.40.50.1980">
    <property type="entry name" value="Nitrogenase molybdenum iron protein domain"/>
    <property type="match status" value="2"/>
</dbReference>
<keyword evidence="3" id="KW-0732">Signal</keyword>
<proteinExistence type="inferred from homology"/>
<keyword evidence="4" id="KW-0812">Transmembrane</keyword>
<keyword evidence="6" id="KW-1185">Reference proteome</keyword>
<evidence type="ECO:0000256" key="3">
    <source>
        <dbReference type="ARBA" id="ARBA00022729"/>
    </source>
</evidence>
<evidence type="ECO:0000256" key="2">
    <source>
        <dbReference type="ARBA" id="ARBA00022448"/>
    </source>
</evidence>
<dbReference type="InterPro" id="IPR006127">
    <property type="entry name" value="ZnuA-like"/>
</dbReference>
<dbReference type="GO" id="GO:0007155">
    <property type="term" value="P:cell adhesion"/>
    <property type="evidence" value="ECO:0007669"/>
    <property type="project" value="InterPro"/>
</dbReference>
<accession>A0A2H1EG20</accession>
<dbReference type="InterPro" id="IPR006129">
    <property type="entry name" value="AdhesinB"/>
</dbReference>
<protein>
    <submittedName>
        <fullName evidence="5">Periplasmic solute binding protein</fullName>
    </submittedName>
</protein>
<name>A0A2H1EG20_9ARCH</name>
<dbReference type="Pfam" id="PF01297">
    <property type="entry name" value="ZnuA"/>
    <property type="match status" value="1"/>
</dbReference>
<evidence type="ECO:0000313" key="6">
    <source>
        <dbReference type="Proteomes" id="UP000232412"/>
    </source>
</evidence>
<keyword evidence="2" id="KW-0813">Transport</keyword>
<organism evidence="5 6">
    <name type="scientific">Nitrosotalea sinensis</name>
    <dbReference type="NCBI Taxonomy" id="1499975"/>
    <lineage>
        <taxon>Archaea</taxon>
        <taxon>Nitrososphaerota</taxon>
        <taxon>Nitrososphaeria</taxon>
        <taxon>Nitrosotaleales</taxon>
        <taxon>Nitrosotaleaceae</taxon>
        <taxon>Nitrosotalea</taxon>
    </lineage>
</organism>
<reference evidence="6" key="1">
    <citation type="submission" date="2016-12" db="EMBL/GenBank/DDBJ databases">
        <authorList>
            <person name="Herbold C."/>
        </authorList>
    </citation>
    <scope>NUCLEOTIDE SEQUENCE [LARGE SCALE GENOMIC DNA]</scope>
</reference>
<dbReference type="SUPFAM" id="SSF53807">
    <property type="entry name" value="Helical backbone' metal receptor"/>
    <property type="match status" value="1"/>
</dbReference>
<dbReference type="PRINTS" id="PR00691">
    <property type="entry name" value="ADHESINB"/>
</dbReference>
<dbReference type="GO" id="GO:0046872">
    <property type="term" value="F:metal ion binding"/>
    <property type="evidence" value="ECO:0007669"/>
    <property type="project" value="InterPro"/>
</dbReference>
<dbReference type="PRINTS" id="PR00690">
    <property type="entry name" value="ADHESNFAMILY"/>
</dbReference>
<dbReference type="PANTHER" id="PTHR42953">
    <property type="entry name" value="HIGH-AFFINITY ZINC UPTAKE SYSTEM PROTEIN ZNUA-RELATED"/>
    <property type="match status" value="1"/>
</dbReference>
<evidence type="ECO:0000313" key="5">
    <source>
        <dbReference type="EMBL" id="SHO43913.1"/>
    </source>
</evidence>
<keyword evidence="4" id="KW-1133">Transmembrane helix</keyword>
<comment type="similarity">
    <text evidence="1">Belongs to the bacterial solute-binding protein 9 family.</text>
</comment>
<dbReference type="EMBL" id="FRFC01000003">
    <property type="protein sequence ID" value="SHO43913.1"/>
    <property type="molecule type" value="Genomic_DNA"/>
</dbReference>
<dbReference type="AlphaFoldDB" id="A0A2H1EG20"/>
<dbReference type="InterPro" id="IPR050492">
    <property type="entry name" value="Bact_metal-bind_prot9"/>
</dbReference>
<dbReference type="Proteomes" id="UP000232412">
    <property type="component" value="Unassembled WGS sequence"/>
</dbReference>
<evidence type="ECO:0000256" key="4">
    <source>
        <dbReference type="SAM" id="Phobius"/>
    </source>
</evidence>
<evidence type="ECO:0000256" key="1">
    <source>
        <dbReference type="ARBA" id="ARBA00011028"/>
    </source>
</evidence>
<dbReference type="RefSeq" id="WP_101009235.1">
    <property type="nucleotide sequence ID" value="NZ_FRFC01000003.1"/>
</dbReference>
<dbReference type="OrthoDB" id="50488at2157"/>
<gene>
    <name evidence="5" type="ORF">NSIN_20189</name>
</gene>
<sequence>MLNIGVKTAILSIIVVIPLSGYVLWLSEQNRENIQQVSEHHEILVTFYPIYKFTKAVGGDKVDVSVIIPSGVEPHDWEPTVQDIEHLKKANMIIINGAGLEPWISKLVSENPNITIIDSSKNIHLLENNENTNMIDPHIWLDPILAKIQVQNIADGLINIDPTNADYYQQNANQYKAKLDLLDNQIRTELGTCNKKDFLAFHDAFSYFSKEYGLNQNTIVGGLNPEAEPTAQTLQEIVNKAHDLGIHVIFTEEAVNPQISKVIADEIHGKVLVLSPLEVTNTHDDYVEKMQDNLSNLKEALCS</sequence>
<keyword evidence="4" id="KW-0472">Membrane</keyword>
<dbReference type="InterPro" id="IPR006128">
    <property type="entry name" value="Lipoprotein_PsaA-like"/>
</dbReference>